<name>A0A9X3ADY9_9PSEU</name>
<dbReference type="AlphaFoldDB" id="A0A9X3ADY9"/>
<dbReference type="InterPro" id="IPR009061">
    <property type="entry name" value="DNA-bd_dom_put_sf"/>
</dbReference>
<dbReference type="PANTHER" id="PTHR30204:SF69">
    <property type="entry name" value="MERR-FAMILY TRANSCRIPTIONAL REGULATOR"/>
    <property type="match status" value="1"/>
</dbReference>
<dbReference type="InterPro" id="IPR000551">
    <property type="entry name" value="MerR-type_HTH_dom"/>
</dbReference>
<evidence type="ECO:0000313" key="6">
    <source>
        <dbReference type="EMBL" id="MCS7475365.1"/>
    </source>
</evidence>
<dbReference type="InterPro" id="IPR003759">
    <property type="entry name" value="Cbl-bd_cap"/>
</dbReference>
<evidence type="ECO:0000256" key="2">
    <source>
        <dbReference type="ARBA" id="ARBA00023015"/>
    </source>
</evidence>
<reference evidence="6" key="1">
    <citation type="submission" date="2022-08" db="EMBL/GenBank/DDBJ databases">
        <authorList>
            <person name="Tistechok S."/>
            <person name="Samborskyy M."/>
            <person name="Roman I."/>
        </authorList>
    </citation>
    <scope>NUCLEOTIDE SEQUENCE</scope>
    <source>
        <strain evidence="6">DSM 103496</strain>
    </source>
</reference>
<dbReference type="Gene3D" id="3.40.50.280">
    <property type="entry name" value="Cobalamin-binding domain"/>
    <property type="match status" value="1"/>
</dbReference>
<dbReference type="SMART" id="SM00422">
    <property type="entry name" value="HTH_MERR"/>
    <property type="match status" value="1"/>
</dbReference>
<proteinExistence type="predicted"/>
<dbReference type="Gene3D" id="1.10.1240.10">
    <property type="entry name" value="Methionine synthase domain"/>
    <property type="match status" value="1"/>
</dbReference>
<keyword evidence="1" id="KW-0678">Repressor</keyword>
<dbReference type="EMBL" id="JANYMP010000001">
    <property type="protein sequence ID" value="MCS7475365.1"/>
    <property type="molecule type" value="Genomic_DNA"/>
</dbReference>
<evidence type="ECO:0000256" key="1">
    <source>
        <dbReference type="ARBA" id="ARBA00022491"/>
    </source>
</evidence>
<dbReference type="InterPro" id="IPR047057">
    <property type="entry name" value="MerR_fam"/>
</dbReference>
<protein>
    <submittedName>
        <fullName evidence="6">MerR family transcriptional regulator</fullName>
    </submittedName>
</protein>
<dbReference type="Gene3D" id="1.10.1660.10">
    <property type="match status" value="1"/>
</dbReference>
<keyword evidence="3" id="KW-0238">DNA-binding</keyword>
<keyword evidence="2" id="KW-0805">Transcription regulation</keyword>
<evidence type="ECO:0000313" key="7">
    <source>
        <dbReference type="Proteomes" id="UP001141259"/>
    </source>
</evidence>
<dbReference type="Pfam" id="PF02607">
    <property type="entry name" value="B12-binding_2"/>
    <property type="match status" value="1"/>
</dbReference>
<keyword evidence="7" id="KW-1185">Reference proteome</keyword>
<organism evidence="6 7">
    <name type="scientific">Umezawaea endophytica</name>
    <dbReference type="NCBI Taxonomy" id="1654476"/>
    <lineage>
        <taxon>Bacteria</taxon>
        <taxon>Bacillati</taxon>
        <taxon>Actinomycetota</taxon>
        <taxon>Actinomycetes</taxon>
        <taxon>Pseudonocardiales</taxon>
        <taxon>Pseudonocardiaceae</taxon>
        <taxon>Umezawaea</taxon>
    </lineage>
</organism>
<dbReference type="SUPFAM" id="SSF46955">
    <property type="entry name" value="Putative DNA-binding domain"/>
    <property type="match status" value="1"/>
</dbReference>
<dbReference type="PANTHER" id="PTHR30204">
    <property type="entry name" value="REDOX-CYCLING DRUG-SENSING TRANSCRIPTIONAL ACTIVATOR SOXR"/>
    <property type="match status" value="1"/>
</dbReference>
<dbReference type="RefSeq" id="WP_259620886.1">
    <property type="nucleotide sequence ID" value="NZ_JANYMP010000001.1"/>
</dbReference>
<keyword evidence="4" id="KW-0804">Transcription</keyword>
<dbReference type="Proteomes" id="UP001141259">
    <property type="component" value="Unassembled WGS sequence"/>
</dbReference>
<dbReference type="PROSITE" id="PS50937">
    <property type="entry name" value="HTH_MERR_2"/>
    <property type="match status" value="1"/>
</dbReference>
<evidence type="ECO:0000256" key="4">
    <source>
        <dbReference type="ARBA" id="ARBA00023163"/>
    </source>
</evidence>
<feature type="domain" description="HTH merR-type" evidence="5">
    <location>
        <begin position="16"/>
        <end position="85"/>
    </location>
</feature>
<comment type="caution">
    <text evidence="6">The sequence shown here is derived from an EMBL/GenBank/DDBJ whole genome shotgun (WGS) entry which is preliminary data.</text>
</comment>
<evidence type="ECO:0000259" key="5">
    <source>
        <dbReference type="PROSITE" id="PS50937"/>
    </source>
</evidence>
<sequence length="303" mass="32154">MTVVEGAEPKGAPRALWTPRALAAMLGVPPNTLRTWRHRYDLGPTARTAGGHRRYTDEDVERVRRMLVLTASGIAPAAAAAMAAANTPAHEAAVRHVGVSSRRVNVGLRRAANRLDAHLVQDIATTLIAERGVVAAWEHVLLPLLVDLGERFEAGGKGIEVEHVASTAIQQALRDVPFPGRPGRLVALLACAPEEQHSLPLDALGAALSERGQTWLNLGARVPADVLRESIGKLAPAVVVVWAHRADLAERVPVVELADRPDLVVALAGGGWLGVESPDSVLRPATLREALGLVLAAVRVEAH</sequence>
<gene>
    <name evidence="6" type="ORF">NZH93_00745</name>
</gene>
<accession>A0A9X3ADY9</accession>
<dbReference type="InterPro" id="IPR036594">
    <property type="entry name" value="Meth_synthase_dom"/>
</dbReference>
<evidence type="ECO:0000256" key="3">
    <source>
        <dbReference type="ARBA" id="ARBA00023125"/>
    </source>
</evidence>
<dbReference type="GO" id="GO:0003700">
    <property type="term" value="F:DNA-binding transcription factor activity"/>
    <property type="evidence" value="ECO:0007669"/>
    <property type="project" value="InterPro"/>
</dbReference>
<dbReference type="Pfam" id="PF13411">
    <property type="entry name" value="MerR_1"/>
    <property type="match status" value="1"/>
</dbReference>
<dbReference type="GO" id="GO:0003677">
    <property type="term" value="F:DNA binding"/>
    <property type="evidence" value="ECO:0007669"/>
    <property type="project" value="UniProtKB-KW"/>
</dbReference>